<evidence type="ECO:0008006" key="2">
    <source>
        <dbReference type="Google" id="ProtNLM"/>
    </source>
</evidence>
<sequence>MEVVKLILSKENNWKNPFGDGNAGKRIIKILGVQHDIKK</sequence>
<reference evidence="1" key="1">
    <citation type="journal article" date="2014" name="Front. Microbiol.">
        <title>High frequency of phylogenetically diverse reductive dehalogenase-homologous genes in deep subseafloor sedimentary metagenomes.</title>
        <authorList>
            <person name="Kawai M."/>
            <person name="Futagami T."/>
            <person name="Toyoda A."/>
            <person name="Takaki Y."/>
            <person name="Nishi S."/>
            <person name="Hori S."/>
            <person name="Arai W."/>
            <person name="Tsubouchi T."/>
            <person name="Morono Y."/>
            <person name="Uchiyama I."/>
            <person name="Ito T."/>
            <person name="Fujiyama A."/>
            <person name="Inagaki F."/>
            <person name="Takami H."/>
        </authorList>
    </citation>
    <scope>NUCLEOTIDE SEQUENCE</scope>
    <source>
        <strain evidence="1">Expedition CK06-06</strain>
    </source>
</reference>
<proteinExistence type="predicted"/>
<organism evidence="1">
    <name type="scientific">marine sediment metagenome</name>
    <dbReference type="NCBI Taxonomy" id="412755"/>
    <lineage>
        <taxon>unclassified sequences</taxon>
        <taxon>metagenomes</taxon>
        <taxon>ecological metagenomes</taxon>
    </lineage>
</organism>
<accession>X0ZGU0</accession>
<evidence type="ECO:0000313" key="1">
    <source>
        <dbReference type="EMBL" id="GAG59563.1"/>
    </source>
</evidence>
<gene>
    <name evidence="1" type="ORF">S01H4_03797</name>
</gene>
<name>X0ZGU0_9ZZZZ</name>
<comment type="caution">
    <text evidence="1">The sequence shown here is derived from an EMBL/GenBank/DDBJ whole genome shotgun (WGS) entry which is preliminary data.</text>
</comment>
<dbReference type="EMBL" id="BART01000962">
    <property type="protein sequence ID" value="GAG59563.1"/>
    <property type="molecule type" value="Genomic_DNA"/>
</dbReference>
<protein>
    <recommendedName>
        <fullName evidence="2">UDP-N-acetylglucosamine 2-epimerase domain-containing protein</fullName>
    </recommendedName>
</protein>
<dbReference type="AlphaFoldDB" id="X0ZGU0"/>